<proteinExistence type="predicted"/>
<keyword evidence="1" id="KW-0472">Membrane</keyword>
<evidence type="ECO:0000313" key="2">
    <source>
        <dbReference type="EMBL" id="PBK96222.1"/>
    </source>
</evidence>
<dbReference type="InParanoid" id="A0A2H3DXQ8"/>
<protein>
    <submittedName>
        <fullName evidence="2">Uncharacterized protein</fullName>
    </submittedName>
</protein>
<dbReference type="EMBL" id="KZ293651">
    <property type="protein sequence ID" value="PBK96222.1"/>
    <property type="molecule type" value="Genomic_DNA"/>
</dbReference>
<accession>A0A2H3DXQ8</accession>
<keyword evidence="1" id="KW-0812">Transmembrane</keyword>
<reference evidence="3" key="1">
    <citation type="journal article" date="2017" name="Nat. Ecol. Evol.">
        <title>Genome expansion and lineage-specific genetic innovations in the forest pathogenic fungi Armillaria.</title>
        <authorList>
            <person name="Sipos G."/>
            <person name="Prasanna A.N."/>
            <person name="Walter M.C."/>
            <person name="O'Connor E."/>
            <person name="Balint B."/>
            <person name="Krizsan K."/>
            <person name="Kiss B."/>
            <person name="Hess J."/>
            <person name="Varga T."/>
            <person name="Slot J."/>
            <person name="Riley R."/>
            <person name="Boka B."/>
            <person name="Rigling D."/>
            <person name="Barry K."/>
            <person name="Lee J."/>
            <person name="Mihaltcheva S."/>
            <person name="LaButti K."/>
            <person name="Lipzen A."/>
            <person name="Waldron R."/>
            <person name="Moloney N.M."/>
            <person name="Sperisen C."/>
            <person name="Kredics L."/>
            <person name="Vagvoelgyi C."/>
            <person name="Patrignani A."/>
            <person name="Fitzpatrick D."/>
            <person name="Nagy I."/>
            <person name="Doyle S."/>
            <person name="Anderson J.B."/>
            <person name="Grigoriev I.V."/>
            <person name="Gueldener U."/>
            <person name="Muensterkoetter M."/>
            <person name="Nagy L.G."/>
        </authorList>
    </citation>
    <scope>NUCLEOTIDE SEQUENCE [LARGE SCALE GENOMIC DNA]</scope>
    <source>
        <strain evidence="3">Ar21-2</strain>
    </source>
</reference>
<dbReference type="Proteomes" id="UP000217790">
    <property type="component" value="Unassembled WGS sequence"/>
</dbReference>
<name>A0A2H3DXQ8_ARMGA</name>
<feature type="transmembrane region" description="Helical" evidence="1">
    <location>
        <begin position="46"/>
        <end position="64"/>
    </location>
</feature>
<dbReference type="AlphaFoldDB" id="A0A2H3DXQ8"/>
<keyword evidence="1" id="KW-1133">Transmembrane helix</keyword>
<evidence type="ECO:0000313" key="3">
    <source>
        <dbReference type="Proteomes" id="UP000217790"/>
    </source>
</evidence>
<sequence>MGDGLSALFGQQAGSGGASKCPPSGCEVRKRHLFESNVERREWDSTLVIARVSLGLLLLMTLFIRVRRRCRKITDIESKAAVKPHVEDGENVKSRTMIGSVEDVPLAYPD</sequence>
<organism evidence="2 3">
    <name type="scientific">Armillaria gallica</name>
    <name type="common">Bulbous honey fungus</name>
    <name type="synonym">Armillaria bulbosa</name>
    <dbReference type="NCBI Taxonomy" id="47427"/>
    <lineage>
        <taxon>Eukaryota</taxon>
        <taxon>Fungi</taxon>
        <taxon>Dikarya</taxon>
        <taxon>Basidiomycota</taxon>
        <taxon>Agaricomycotina</taxon>
        <taxon>Agaricomycetes</taxon>
        <taxon>Agaricomycetidae</taxon>
        <taxon>Agaricales</taxon>
        <taxon>Marasmiineae</taxon>
        <taxon>Physalacriaceae</taxon>
        <taxon>Armillaria</taxon>
    </lineage>
</organism>
<gene>
    <name evidence="2" type="ORF">ARMGADRAFT_1028412</name>
</gene>
<evidence type="ECO:0000256" key="1">
    <source>
        <dbReference type="SAM" id="Phobius"/>
    </source>
</evidence>
<dbReference type="OrthoDB" id="2932382at2759"/>
<keyword evidence="3" id="KW-1185">Reference proteome</keyword>